<evidence type="ECO:0000313" key="6">
    <source>
        <dbReference type="Proteomes" id="UP001367922"/>
    </source>
</evidence>
<accession>A0ABU8G149</accession>
<dbReference type="InterPro" id="IPR018337">
    <property type="entry name" value="Cell_wall/Cho-bd_repeat"/>
</dbReference>
<dbReference type="SUPFAM" id="SSF69360">
    <property type="entry name" value="Cell wall binding repeat"/>
    <property type="match status" value="1"/>
</dbReference>
<feature type="repeat" description="Cell wall-binding" evidence="2">
    <location>
        <begin position="413"/>
        <end position="432"/>
    </location>
</feature>
<dbReference type="Pfam" id="PF01841">
    <property type="entry name" value="Transglut_core"/>
    <property type="match status" value="1"/>
</dbReference>
<organism evidence="5 6">
    <name type="scientific">Bacillus yunxiaonensis</name>
    <dbReference type="NCBI Taxonomy" id="3127665"/>
    <lineage>
        <taxon>Bacteria</taxon>
        <taxon>Bacillati</taxon>
        <taxon>Bacillota</taxon>
        <taxon>Bacilli</taxon>
        <taxon>Bacillales</taxon>
        <taxon>Bacillaceae</taxon>
        <taxon>Bacillus</taxon>
    </lineage>
</organism>
<evidence type="ECO:0000313" key="5">
    <source>
        <dbReference type="EMBL" id="MEI4831981.1"/>
    </source>
</evidence>
<evidence type="ECO:0000256" key="1">
    <source>
        <dbReference type="ARBA" id="ARBA00022737"/>
    </source>
</evidence>
<keyword evidence="3" id="KW-0732">Signal</keyword>
<feature type="repeat" description="Cell wall-binding" evidence="2">
    <location>
        <begin position="313"/>
        <end position="332"/>
    </location>
</feature>
<evidence type="ECO:0000256" key="2">
    <source>
        <dbReference type="PROSITE-ProRule" id="PRU00591"/>
    </source>
</evidence>
<evidence type="ECO:0000259" key="4">
    <source>
        <dbReference type="SMART" id="SM00460"/>
    </source>
</evidence>
<dbReference type="InterPro" id="IPR052557">
    <property type="entry name" value="CAP/Cytokinesis_protein"/>
</dbReference>
<dbReference type="PROSITE" id="PS51170">
    <property type="entry name" value="CW"/>
    <property type="match status" value="7"/>
</dbReference>
<evidence type="ECO:0000256" key="3">
    <source>
        <dbReference type="SAM" id="SignalP"/>
    </source>
</evidence>
<dbReference type="PANTHER" id="PTHR46333">
    <property type="entry name" value="CYTOKINESIS PROTEIN 3"/>
    <property type="match status" value="1"/>
</dbReference>
<comment type="caution">
    <text evidence="5">The sequence shown here is derived from an EMBL/GenBank/DDBJ whole genome shotgun (WGS) entry which is preliminary data.</text>
</comment>
<proteinExistence type="predicted"/>
<sequence length="453" mass="51769">MKSYKKHISILTLCSTFVLGISTIPSHSYAETKLAISQNDEQLLQQFKQQLTAHLNNRETKIVLPYNTQSSNIQEILNQLINSYREILKENDYLRNTVGNANFSIRGLPGSYTLTLTMNYLESKEQAQYVAEQAEQIINSIITINMDDHEKVKAVHDYVVKLISYDTSLQAHTAYEALTNHSAVCQGYALLTYQLLKEAGLHVRIVEGTGNGQPHAWNLVEIEGKWYHLDTTFDDPVPDVQNRVTYSYFDLTDDQISGDHVWDHSQYPSATTNYAKELSQKINNGDPKATAYKKILQDAHLPYESQNQNNSIQKGWIQKNGKWYFFDSSGSMKTGWVQNGGKWYFLDSSGAMKTGWIQDNGKWYFLDSSGAMKTGWVQDGGKWYFLDSSGVMKTGWIQDNGKWYFLDSSGVMKIGWVQNGGKWYFFDSSGVMKTGWIQDNGKWYFLNQDGSWK</sequence>
<dbReference type="Gene3D" id="3.10.620.30">
    <property type="match status" value="1"/>
</dbReference>
<gene>
    <name evidence="5" type="ORF">WAX78_21375</name>
</gene>
<keyword evidence="6" id="KW-1185">Reference proteome</keyword>
<keyword evidence="1" id="KW-0677">Repeat</keyword>
<reference evidence="5 6" key="1">
    <citation type="submission" date="2024-01" db="EMBL/GenBank/DDBJ databases">
        <title>Seven novel Bacillus-like species.</title>
        <authorList>
            <person name="Liu G."/>
        </authorList>
    </citation>
    <scope>NUCLEOTIDE SEQUENCE [LARGE SCALE GENOMIC DNA]</scope>
    <source>
        <strain evidence="5 6">FJAT-53711</strain>
    </source>
</reference>
<feature type="repeat" description="Cell wall-binding" evidence="2">
    <location>
        <begin position="373"/>
        <end position="392"/>
    </location>
</feature>
<name>A0ABU8G149_9BACI</name>
<feature type="repeat" description="Cell wall-binding" evidence="2">
    <location>
        <begin position="353"/>
        <end position="372"/>
    </location>
</feature>
<dbReference type="InterPro" id="IPR038765">
    <property type="entry name" value="Papain-like_cys_pep_sf"/>
</dbReference>
<dbReference type="Gene3D" id="2.10.270.10">
    <property type="entry name" value="Cholin Binding"/>
    <property type="match status" value="3"/>
</dbReference>
<feature type="domain" description="Transglutaminase-like" evidence="4">
    <location>
        <begin position="177"/>
        <end position="233"/>
    </location>
</feature>
<protein>
    <submittedName>
        <fullName evidence="5">Transglutaminase domain-containing protein</fullName>
    </submittedName>
</protein>
<feature type="repeat" description="Cell wall-binding" evidence="2">
    <location>
        <begin position="433"/>
        <end position="452"/>
    </location>
</feature>
<dbReference type="Proteomes" id="UP001367922">
    <property type="component" value="Unassembled WGS sequence"/>
</dbReference>
<feature type="repeat" description="Cell wall-binding" evidence="2">
    <location>
        <begin position="393"/>
        <end position="412"/>
    </location>
</feature>
<dbReference type="SUPFAM" id="SSF54001">
    <property type="entry name" value="Cysteine proteinases"/>
    <property type="match status" value="1"/>
</dbReference>
<feature type="repeat" description="Cell wall-binding" evidence="2">
    <location>
        <begin position="333"/>
        <end position="352"/>
    </location>
</feature>
<dbReference type="RefSeq" id="WP_336484084.1">
    <property type="nucleotide sequence ID" value="NZ_JBAWSV010000009.1"/>
</dbReference>
<feature type="signal peptide" evidence="3">
    <location>
        <begin position="1"/>
        <end position="30"/>
    </location>
</feature>
<dbReference type="InterPro" id="IPR002931">
    <property type="entry name" value="Transglutaminase-like"/>
</dbReference>
<dbReference type="SMART" id="SM00460">
    <property type="entry name" value="TGc"/>
    <property type="match status" value="1"/>
</dbReference>
<feature type="chain" id="PRO_5046748480" evidence="3">
    <location>
        <begin position="31"/>
        <end position="453"/>
    </location>
</feature>
<dbReference type="EMBL" id="JBAWSV010000009">
    <property type="protein sequence ID" value="MEI4831981.1"/>
    <property type="molecule type" value="Genomic_DNA"/>
</dbReference>
<dbReference type="PANTHER" id="PTHR46333:SF2">
    <property type="entry name" value="CYTOKINESIS PROTEIN 3"/>
    <property type="match status" value="1"/>
</dbReference>
<dbReference type="Pfam" id="PF19127">
    <property type="entry name" value="Choline_bind_3"/>
    <property type="match status" value="3"/>
</dbReference>